<protein>
    <submittedName>
        <fullName evidence="2">Branched-chain amino acid transporter</fullName>
    </submittedName>
</protein>
<feature type="transmembrane region" description="Helical" evidence="1">
    <location>
        <begin position="39"/>
        <end position="59"/>
    </location>
</feature>
<sequence>MLSPEMFILLVGMSVVTALARVLPLVFSRVRLDHYIREWLEGIPYAALAALIFPAILHIDAHNLTPGLIGGGVAVLLSFWKLPAYLVVIAAVIAVALYQLSL</sequence>
<reference evidence="2 3" key="1">
    <citation type="submission" date="2017-10" db="EMBL/GenBank/DDBJ databases">
        <title>Novel microbial diversity and functional potential in the marine mammal oral microbiome.</title>
        <authorList>
            <person name="Dudek N.K."/>
            <person name="Sun C.L."/>
            <person name="Burstein D."/>
            <person name="Kantor R.S."/>
            <person name="Aliaga Goltsman D.S."/>
            <person name="Bik E.M."/>
            <person name="Thomas B.C."/>
            <person name="Banfield J.F."/>
            <person name="Relman D.A."/>
        </authorList>
    </citation>
    <scope>NUCLEOTIDE SEQUENCE [LARGE SCALE GENOMIC DNA]</scope>
    <source>
        <strain evidence="2">DOLZORAL124_49_17</strain>
    </source>
</reference>
<evidence type="ECO:0000313" key="2">
    <source>
        <dbReference type="EMBL" id="PID58918.1"/>
    </source>
</evidence>
<dbReference type="EMBL" id="PDPS01000021">
    <property type="protein sequence ID" value="PID58918.1"/>
    <property type="molecule type" value="Genomic_DNA"/>
</dbReference>
<proteinExistence type="predicted"/>
<keyword evidence="1" id="KW-0812">Transmembrane</keyword>
<organism evidence="2 3">
    <name type="scientific">candidate division KSB3 bacterium</name>
    <dbReference type="NCBI Taxonomy" id="2044937"/>
    <lineage>
        <taxon>Bacteria</taxon>
        <taxon>candidate division KSB3</taxon>
    </lineage>
</organism>
<keyword evidence="1" id="KW-1133">Transmembrane helix</keyword>
<gene>
    <name evidence="2" type="ORF">CSB45_02650</name>
</gene>
<comment type="caution">
    <text evidence="2">The sequence shown here is derived from an EMBL/GenBank/DDBJ whole genome shotgun (WGS) entry which is preliminary data.</text>
</comment>
<dbReference type="AlphaFoldDB" id="A0A2G6EAY6"/>
<keyword evidence="1" id="KW-0472">Membrane</keyword>
<accession>A0A2G6EAY6</accession>
<evidence type="ECO:0000256" key="1">
    <source>
        <dbReference type="SAM" id="Phobius"/>
    </source>
</evidence>
<feature type="transmembrane region" description="Helical" evidence="1">
    <location>
        <begin position="79"/>
        <end position="100"/>
    </location>
</feature>
<feature type="transmembrane region" description="Helical" evidence="1">
    <location>
        <begin position="6"/>
        <end position="27"/>
    </location>
</feature>
<dbReference type="Pfam" id="PF05437">
    <property type="entry name" value="AzlD"/>
    <property type="match status" value="1"/>
</dbReference>
<name>A0A2G6EAY6_9BACT</name>
<evidence type="ECO:0000313" key="3">
    <source>
        <dbReference type="Proteomes" id="UP000229740"/>
    </source>
</evidence>
<dbReference type="InterPro" id="IPR008407">
    <property type="entry name" value="Brnchd-chn_aa_trnsp_AzlD"/>
</dbReference>
<dbReference type="Proteomes" id="UP000229740">
    <property type="component" value="Unassembled WGS sequence"/>
</dbReference>